<dbReference type="SUPFAM" id="SSF51735">
    <property type="entry name" value="NAD(P)-binding Rossmann-fold domains"/>
    <property type="match status" value="1"/>
</dbReference>
<feature type="domain" description="Enoyl reductase (ER)" evidence="8">
    <location>
        <begin position="14"/>
        <end position="336"/>
    </location>
</feature>
<dbReference type="EMBL" id="FNRT01000002">
    <property type="protein sequence ID" value="SEC57948.1"/>
    <property type="molecule type" value="Genomic_DNA"/>
</dbReference>
<evidence type="ECO:0000256" key="5">
    <source>
        <dbReference type="ARBA" id="ARBA00024074"/>
    </source>
</evidence>
<dbReference type="InterPro" id="IPR029752">
    <property type="entry name" value="D-isomer_DH_CS1"/>
</dbReference>
<evidence type="ECO:0000256" key="7">
    <source>
        <dbReference type="RuleBase" id="RU361277"/>
    </source>
</evidence>
<dbReference type="InterPro" id="IPR013154">
    <property type="entry name" value="ADH-like_N"/>
</dbReference>
<dbReference type="PANTHER" id="PTHR42683">
    <property type="entry name" value="ALDEHYDE REDUCTASE"/>
    <property type="match status" value="1"/>
</dbReference>
<dbReference type="GO" id="GO:0008106">
    <property type="term" value="F:alcohol dehydrogenase (NADP+) activity"/>
    <property type="evidence" value="ECO:0007669"/>
    <property type="project" value="UniProtKB-EC"/>
</dbReference>
<dbReference type="CDD" id="cd05283">
    <property type="entry name" value="CAD1"/>
    <property type="match status" value="1"/>
</dbReference>
<dbReference type="STRING" id="402596.SAMN04489844_2562"/>
<dbReference type="GO" id="GO:0008270">
    <property type="term" value="F:zinc ion binding"/>
    <property type="evidence" value="ECO:0007669"/>
    <property type="project" value="InterPro"/>
</dbReference>
<dbReference type="RefSeq" id="WP_090969449.1">
    <property type="nucleotide sequence ID" value="NZ_FNRT01000002.1"/>
</dbReference>
<sequence length="356" mass="37058">MSRAIGYRGTTTPGEVERFELARRDLRPDDVEVRISHCGVCHTDLHALGGPASGRGGVPLVPGHEFVGEVVAVGPDVTRFAVGDPVAVGNIVDSCGTCGMCVAGQENMCEEFPTLTYGGTDRVDGTPTLGGWSSSYVVREDFAYHRPAGLDPAAVAPLMCAGVTVWEPLRVWGAGPGVRVGVVGLGGLGHLAVKFAVALGAEVTVFTRTADKVDDARALGAHHVVVSTDAAAMEAIGLGLDLVVDCAPTTHDLGPYLRTLALDGTLVVVGDLGESRFQGMDLVRARRRIAVSGSAGRTSTQEMLDFCGEHGLVADVEVLPSAEVGTALARLARGDVRYRFSLDLGDLSPTLAMTGQ</sequence>
<evidence type="ECO:0000259" key="8">
    <source>
        <dbReference type="SMART" id="SM00829"/>
    </source>
</evidence>
<proteinExistence type="inferred from homology"/>
<dbReference type="Gene3D" id="3.40.50.720">
    <property type="entry name" value="NAD(P)-binding Rossmann-like Domain"/>
    <property type="match status" value="1"/>
</dbReference>
<dbReference type="FunFam" id="3.40.50.720:FF:000022">
    <property type="entry name" value="Cinnamyl alcohol dehydrogenase"/>
    <property type="match status" value="1"/>
</dbReference>
<keyword evidence="3 7" id="KW-0862">Zinc</keyword>
<gene>
    <name evidence="9" type="ORF">SAMN04489844_2562</name>
</gene>
<keyword evidence="4" id="KW-0560">Oxidoreductase</keyword>
<comment type="cofactor">
    <cofactor evidence="1 7">
        <name>Zn(2+)</name>
        <dbReference type="ChEBI" id="CHEBI:29105"/>
    </cofactor>
</comment>
<dbReference type="Pfam" id="PF00107">
    <property type="entry name" value="ADH_zinc_N"/>
    <property type="match status" value="1"/>
</dbReference>
<dbReference type="PROSITE" id="PS00059">
    <property type="entry name" value="ADH_ZINC"/>
    <property type="match status" value="1"/>
</dbReference>
<keyword evidence="2 7" id="KW-0479">Metal-binding</keyword>
<dbReference type="Pfam" id="PF08240">
    <property type="entry name" value="ADH_N"/>
    <property type="match status" value="1"/>
</dbReference>
<accession>A0A1H4TNX6</accession>
<dbReference type="InterPro" id="IPR020843">
    <property type="entry name" value="ER"/>
</dbReference>
<evidence type="ECO:0000256" key="6">
    <source>
        <dbReference type="ARBA" id="ARBA00048262"/>
    </source>
</evidence>
<evidence type="ECO:0000256" key="2">
    <source>
        <dbReference type="ARBA" id="ARBA00022723"/>
    </source>
</evidence>
<dbReference type="InterPro" id="IPR036291">
    <property type="entry name" value="NAD(P)-bd_dom_sf"/>
</dbReference>
<evidence type="ECO:0000256" key="4">
    <source>
        <dbReference type="ARBA" id="ARBA00023002"/>
    </source>
</evidence>
<comment type="similarity">
    <text evidence="7">Belongs to the zinc-containing alcohol dehydrogenase family.</text>
</comment>
<dbReference type="Gene3D" id="3.90.180.10">
    <property type="entry name" value="Medium-chain alcohol dehydrogenases, catalytic domain"/>
    <property type="match status" value="1"/>
</dbReference>
<dbReference type="EC" id="1.1.1.2" evidence="5"/>
<comment type="catalytic activity">
    <reaction evidence="6">
        <text>a primary alcohol + NADP(+) = an aldehyde + NADPH + H(+)</text>
        <dbReference type="Rhea" id="RHEA:15937"/>
        <dbReference type="ChEBI" id="CHEBI:15378"/>
        <dbReference type="ChEBI" id="CHEBI:15734"/>
        <dbReference type="ChEBI" id="CHEBI:17478"/>
        <dbReference type="ChEBI" id="CHEBI:57783"/>
        <dbReference type="ChEBI" id="CHEBI:58349"/>
        <dbReference type="EC" id="1.1.1.2"/>
    </reaction>
</comment>
<evidence type="ECO:0000313" key="9">
    <source>
        <dbReference type="EMBL" id="SEC57948.1"/>
    </source>
</evidence>
<reference evidence="10" key="1">
    <citation type="submission" date="2016-10" db="EMBL/GenBank/DDBJ databases">
        <authorList>
            <person name="Varghese N."/>
            <person name="Submissions S."/>
        </authorList>
    </citation>
    <scope>NUCLEOTIDE SEQUENCE [LARGE SCALE GENOMIC DNA]</scope>
    <source>
        <strain evidence="10">DSM 22017</strain>
    </source>
</reference>
<dbReference type="InterPro" id="IPR011032">
    <property type="entry name" value="GroES-like_sf"/>
</dbReference>
<dbReference type="AlphaFoldDB" id="A0A1H4TNX6"/>
<dbReference type="InterPro" id="IPR013149">
    <property type="entry name" value="ADH-like_C"/>
</dbReference>
<dbReference type="InterPro" id="IPR002328">
    <property type="entry name" value="ADH_Zn_CS"/>
</dbReference>
<dbReference type="Proteomes" id="UP000198742">
    <property type="component" value="Unassembled WGS sequence"/>
</dbReference>
<dbReference type="PROSITE" id="PS00065">
    <property type="entry name" value="D_2_HYDROXYACID_DH_1"/>
    <property type="match status" value="1"/>
</dbReference>
<protein>
    <recommendedName>
        <fullName evidence="5">alcohol dehydrogenase (NADP(+))</fullName>
        <ecNumber evidence="5">1.1.1.2</ecNumber>
    </recommendedName>
</protein>
<evidence type="ECO:0000313" key="10">
    <source>
        <dbReference type="Proteomes" id="UP000198742"/>
    </source>
</evidence>
<dbReference type="SUPFAM" id="SSF50129">
    <property type="entry name" value="GroES-like"/>
    <property type="match status" value="1"/>
</dbReference>
<dbReference type="SMART" id="SM00829">
    <property type="entry name" value="PKS_ER"/>
    <property type="match status" value="1"/>
</dbReference>
<dbReference type="InterPro" id="IPR047109">
    <property type="entry name" value="CAD-like"/>
</dbReference>
<keyword evidence="10" id="KW-1185">Reference proteome</keyword>
<organism evidence="9 10">
    <name type="scientific">Nocardioides exalbidus</name>
    <dbReference type="NCBI Taxonomy" id="402596"/>
    <lineage>
        <taxon>Bacteria</taxon>
        <taxon>Bacillati</taxon>
        <taxon>Actinomycetota</taxon>
        <taxon>Actinomycetes</taxon>
        <taxon>Propionibacteriales</taxon>
        <taxon>Nocardioidaceae</taxon>
        <taxon>Nocardioides</taxon>
    </lineage>
</organism>
<evidence type="ECO:0000256" key="1">
    <source>
        <dbReference type="ARBA" id="ARBA00001947"/>
    </source>
</evidence>
<dbReference type="OrthoDB" id="3567264at2"/>
<name>A0A1H4TNX6_9ACTN</name>
<evidence type="ECO:0000256" key="3">
    <source>
        <dbReference type="ARBA" id="ARBA00022833"/>
    </source>
</evidence>